<dbReference type="Proteomes" id="UP000823388">
    <property type="component" value="Chromosome 1N"/>
</dbReference>
<organism evidence="2 3">
    <name type="scientific">Panicum virgatum</name>
    <name type="common">Blackwell switchgrass</name>
    <dbReference type="NCBI Taxonomy" id="38727"/>
    <lineage>
        <taxon>Eukaryota</taxon>
        <taxon>Viridiplantae</taxon>
        <taxon>Streptophyta</taxon>
        <taxon>Embryophyta</taxon>
        <taxon>Tracheophyta</taxon>
        <taxon>Spermatophyta</taxon>
        <taxon>Magnoliopsida</taxon>
        <taxon>Liliopsida</taxon>
        <taxon>Poales</taxon>
        <taxon>Poaceae</taxon>
        <taxon>PACMAD clade</taxon>
        <taxon>Panicoideae</taxon>
        <taxon>Panicodae</taxon>
        <taxon>Paniceae</taxon>
        <taxon>Panicinae</taxon>
        <taxon>Panicum</taxon>
        <taxon>Panicum sect. Hiantes</taxon>
    </lineage>
</organism>
<keyword evidence="3" id="KW-1185">Reference proteome</keyword>
<name>A0A8T0X2G5_PANVG</name>
<dbReference type="AlphaFoldDB" id="A0A8T0X2G5"/>
<feature type="region of interest" description="Disordered" evidence="1">
    <location>
        <begin position="1"/>
        <end position="37"/>
    </location>
</feature>
<evidence type="ECO:0000256" key="1">
    <source>
        <dbReference type="SAM" id="MobiDB-lite"/>
    </source>
</evidence>
<feature type="compositionally biased region" description="Low complexity" evidence="1">
    <location>
        <begin position="114"/>
        <end position="137"/>
    </location>
</feature>
<dbReference type="EMBL" id="CM029038">
    <property type="protein sequence ID" value="KAG2652858.1"/>
    <property type="molecule type" value="Genomic_DNA"/>
</dbReference>
<evidence type="ECO:0000313" key="2">
    <source>
        <dbReference type="EMBL" id="KAG2652858.1"/>
    </source>
</evidence>
<accession>A0A8T0X2G5</accession>
<proteinExistence type="predicted"/>
<protein>
    <submittedName>
        <fullName evidence="2">Uncharacterized protein</fullName>
    </submittedName>
</protein>
<feature type="region of interest" description="Disordered" evidence="1">
    <location>
        <begin position="55"/>
        <end position="84"/>
    </location>
</feature>
<reference evidence="2" key="1">
    <citation type="submission" date="2020-05" db="EMBL/GenBank/DDBJ databases">
        <title>WGS assembly of Panicum virgatum.</title>
        <authorList>
            <person name="Lovell J.T."/>
            <person name="Jenkins J."/>
            <person name="Shu S."/>
            <person name="Juenger T.E."/>
            <person name="Schmutz J."/>
        </authorList>
    </citation>
    <scope>NUCLEOTIDE SEQUENCE</scope>
    <source>
        <strain evidence="2">AP13</strain>
    </source>
</reference>
<evidence type="ECO:0000313" key="3">
    <source>
        <dbReference type="Proteomes" id="UP000823388"/>
    </source>
</evidence>
<sequence>MWPPNHESPIDPIGAGTQSASQGVGAGPGHDRTPHNHQLHFEWSLSRRPLQMHSTDTRLDDFPEPVTASWPGPRRPAGRVPTAPRALAPWPVATVRRAWTTRQRSRASWRDRPGAAAAARGCIASRGRRSTSALRSLSSHRAHGDRSLRGSHPPARPQVTAALHACGRDWLIGSDASSSSRRCALLRP</sequence>
<comment type="caution">
    <text evidence="2">The sequence shown here is derived from an EMBL/GenBank/DDBJ whole genome shotgun (WGS) entry which is preliminary data.</text>
</comment>
<feature type="region of interest" description="Disordered" evidence="1">
    <location>
        <begin position="101"/>
        <end position="156"/>
    </location>
</feature>
<gene>
    <name evidence="2" type="ORF">PVAP13_1NG389819</name>
</gene>